<keyword evidence="3 5" id="KW-0653">Protein transport</keyword>
<dbReference type="AlphaFoldDB" id="A0A078AS30"/>
<dbReference type="InterPro" id="IPR002553">
    <property type="entry name" value="Clathrin/coatomer_adapt-like_N"/>
</dbReference>
<feature type="region of interest" description="Disordered" evidence="7">
    <location>
        <begin position="656"/>
        <end position="697"/>
    </location>
</feature>
<evidence type="ECO:0000256" key="1">
    <source>
        <dbReference type="ARBA" id="ARBA00004184"/>
    </source>
</evidence>
<dbReference type="GO" id="GO:0030122">
    <property type="term" value="C:AP-2 adaptor complex"/>
    <property type="evidence" value="ECO:0007669"/>
    <property type="project" value="InterPro"/>
</dbReference>
<comment type="similarity">
    <text evidence="5">Belongs to the adaptor complexes large subunit family.</text>
</comment>
<protein>
    <recommendedName>
        <fullName evidence="5">AP-2 complex subunit alpha</fullName>
    </recommendedName>
</protein>
<dbReference type="InterPro" id="IPR013041">
    <property type="entry name" value="Clathrin_app_Ig-like_sf"/>
</dbReference>
<dbReference type="PIRSF" id="PIRSF037091">
    <property type="entry name" value="AP2_complex_alpha"/>
    <property type="match status" value="1"/>
</dbReference>
<sequence length="1043" mass="119445">MRGLALFIGDIRNCQNKDQEEKTVYREMAKIRGKFQNRALSGYDKMKYTWKLIYMYILGYDVDFGHEESLNLINAPKISEKCTGYIATGIMLNEKSDQRVFERVINAIKVDLTCGNQICEALALATVGNIGSVELATQLDEIVIHKAFSEDRSIPKQVRKRALLTLLSFFKRNRASYNQEKWLRGFKFLLTFDDMGVLLSLYSLILGTIQVMGRQGYEDIVPILIEKISHMNSSAYNNQQQGYYYYQTICPWLQIKIFKILQLFPPPSDNGHQQKINEVLLQIIQKTEVTKNVNKNNSDHSILFEAFNLTIHYRQAASETLRKNIQHMLDKFISVKEPNIRYLALETMCKLVQSSSNNQFKIQGHLQTIITSLRDQDISIRRRALDLMFSMCDSRIAGEVVNELLDYLQENDYELQEEMVLKIAILAEKFAENLNWYIDVIIKLIEFAGDYVGEDIWFRVAQIITGFGQAEPNVNLQKYAALKMFDIMSMPSLHETMVKVGAYVLSEFGYSIADLPGKGIPKQFQLVNRHFFIVSPTSRGMLLTAYMKMLKNHPPLRAQVVPLLEQYKDYWDEDIQQRVCEYLAMLELSDELGEEAQQLMNEALDVMPNFNDSLQTNSILNRRILKLKVEKGFTINSDEVEKSIKQGMSRYETNNTVSSALSQNNPSLLSGMDNLNLGSEPLQKSSKTSVSQPKQQQQIVQENNLLDLDDLLSGNSKSNLGGSPHDLLSSIADLQPPSIGGGDEILNHKFYMTHADRFSPQQTIKLGQQTLDMTVSNAQQWKSLLPFSVKEGVVYQDSNIQVQVSIQIIKYLERLLFTFSSSQGGQLSDIQVRIPTSLYGDQLEMQCSPVKYSDQDPQIVMMIMLKETFAVSPSMKVQYKTPSGQTNQFEMRLPIFLNKFTEAVEMPTSDIFVKTWDDYTHNRPSSFQKMDVIFKNPALHVSHTDVLNKTANFFKNGMNLKVFQDNEWIVRGVGQVNFKPPSQVTFPSNPNDMQKPIIAPIMIEAEFFKEDISEFKISVRSNDSKMIAQPLINFLKFYMQPNQ</sequence>
<dbReference type="GO" id="GO:0035615">
    <property type="term" value="F:clathrin adaptor activity"/>
    <property type="evidence" value="ECO:0007669"/>
    <property type="project" value="InterPro"/>
</dbReference>
<keyword evidence="5" id="KW-0254">Endocytosis</keyword>
<dbReference type="InterPro" id="IPR050840">
    <property type="entry name" value="Adaptor_Complx_Large_Subunit"/>
</dbReference>
<dbReference type="Gene3D" id="1.25.10.10">
    <property type="entry name" value="Leucine-rich Repeat Variant"/>
    <property type="match status" value="1"/>
</dbReference>
<dbReference type="EMBL" id="CCKQ01012090">
    <property type="protein sequence ID" value="CDW83693.1"/>
    <property type="molecule type" value="Genomic_DNA"/>
</dbReference>
<feature type="binding site" evidence="6">
    <location>
        <position position="43"/>
    </location>
    <ligand>
        <name>a 1,2-diacyl-sn-glycero-3-phospho-(1D-myo-inositol-3,4,5-trisphosphate)</name>
        <dbReference type="ChEBI" id="CHEBI:57836"/>
    </ligand>
</feature>
<dbReference type="GO" id="GO:0006886">
    <property type="term" value="P:intracellular protein transport"/>
    <property type="evidence" value="ECO:0007669"/>
    <property type="project" value="UniProtKB-UniRule"/>
</dbReference>
<evidence type="ECO:0000256" key="2">
    <source>
        <dbReference type="ARBA" id="ARBA00022448"/>
    </source>
</evidence>
<keyword evidence="4 5" id="KW-0472">Membrane</keyword>
<feature type="binding site" evidence="6">
    <location>
        <begin position="2"/>
        <end position="3"/>
    </location>
    <ligand>
        <name>a 1,2-diacyl-sn-glycero-3-phospho-(1D-myo-inositol-3,4,5-trisphosphate)</name>
        <dbReference type="ChEBI" id="CHEBI:57836"/>
    </ligand>
</feature>
<reference evidence="9 10" key="1">
    <citation type="submission" date="2014-06" db="EMBL/GenBank/DDBJ databases">
        <authorList>
            <person name="Swart Estienne"/>
        </authorList>
    </citation>
    <scope>NUCLEOTIDE SEQUENCE [LARGE SCALE GENOMIC DNA]</scope>
    <source>
        <strain evidence="9 10">130c</strain>
    </source>
</reference>
<evidence type="ECO:0000256" key="6">
    <source>
        <dbReference type="PIRSR" id="PIRSR037091-1"/>
    </source>
</evidence>
<dbReference type="Proteomes" id="UP000039865">
    <property type="component" value="Unassembled WGS sequence"/>
</dbReference>
<evidence type="ECO:0000256" key="3">
    <source>
        <dbReference type="ARBA" id="ARBA00022927"/>
    </source>
</evidence>
<feature type="compositionally biased region" description="Polar residues" evidence="7">
    <location>
        <begin position="656"/>
        <end position="668"/>
    </location>
</feature>
<keyword evidence="5" id="KW-0168">Coated pit</keyword>
<feature type="binding site" evidence="6">
    <location>
        <begin position="47"/>
        <end position="51"/>
    </location>
    <ligand>
        <name>a 1,2-diacyl-sn-glycero-3-phospho-(1D-myo-inositol-3,4,5-trisphosphate)</name>
        <dbReference type="ChEBI" id="CHEBI:57836"/>
    </ligand>
</feature>
<name>A0A078AS30_STYLE</name>
<dbReference type="GO" id="GO:0072583">
    <property type="term" value="P:clathrin-dependent endocytosis"/>
    <property type="evidence" value="ECO:0007669"/>
    <property type="project" value="InterPro"/>
</dbReference>
<dbReference type="PANTHER" id="PTHR22780">
    <property type="entry name" value="ADAPTIN, ALPHA/GAMMA/EPSILON"/>
    <property type="match status" value="1"/>
</dbReference>
<evidence type="ECO:0000313" key="9">
    <source>
        <dbReference type="EMBL" id="CDW83693.1"/>
    </source>
</evidence>
<dbReference type="SUPFAM" id="SSF48371">
    <property type="entry name" value="ARM repeat"/>
    <property type="match status" value="1"/>
</dbReference>
<dbReference type="OMA" id="GQMENIN"/>
<dbReference type="SUPFAM" id="SSF49348">
    <property type="entry name" value="Clathrin adaptor appendage domain"/>
    <property type="match status" value="1"/>
</dbReference>
<evidence type="ECO:0000256" key="7">
    <source>
        <dbReference type="SAM" id="MobiDB-lite"/>
    </source>
</evidence>
<dbReference type="InterPro" id="IPR017104">
    <property type="entry name" value="AP2_complex_asu"/>
</dbReference>
<gene>
    <name evidence="9" type="primary">Contig1207.g1307</name>
    <name evidence="9" type="ORF">STYLEM_12741</name>
</gene>
<evidence type="ECO:0000256" key="4">
    <source>
        <dbReference type="ARBA" id="ARBA00023136"/>
    </source>
</evidence>
<accession>A0A078AS30</accession>
<evidence type="ECO:0000256" key="5">
    <source>
        <dbReference type="PIRNR" id="PIRNR037091"/>
    </source>
</evidence>
<keyword evidence="2 5" id="KW-0813">Transport</keyword>
<dbReference type="InParanoid" id="A0A078AS30"/>
<proteinExistence type="inferred from homology"/>
<dbReference type="Pfam" id="PF01602">
    <property type="entry name" value="Adaptin_N"/>
    <property type="match status" value="1"/>
</dbReference>
<feature type="binding site" evidence="6">
    <location>
        <position position="34"/>
    </location>
    <ligand>
        <name>a 1,2-diacyl-sn-glycero-3-phospho-(1D-myo-inositol-3,4,5-trisphosphate)</name>
        <dbReference type="ChEBI" id="CHEBI:57836"/>
    </ligand>
</feature>
<evidence type="ECO:0000259" key="8">
    <source>
        <dbReference type="Pfam" id="PF01602"/>
    </source>
</evidence>
<organism evidence="9 10">
    <name type="scientific">Stylonychia lemnae</name>
    <name type="common">Ciliate</name>
    <dbReference type="NCBI Taxonomy" id="5949"/>
    <lineage>
        <taxon>Eukaryota</taxon>
        <taxon>Sar</taxon>
        <taxon>Alveolata</taxon>
        <taxon>Ciliophora</taxon>
        <taxon>Intramacronucleata</taxon>
        <taxon>Spirotrichea</taxon>
        <taxon>Stichotrichia</taxon>
        <taxon>Sporadotrichida</taxon>
        <taxon>Oxytrichidae</taxon>
        <taxon>Stylonychinae</taxon>
        <taxon>Stylonychia</taxon>
    </lineage>
</organism>
<feature type="domain" description="Clathrin/coatomer adaptor adaptin-like N-terminal" evidence="8">
    <location>
        <begin position="20"/>
        <end position="589"/>
    </location>
</feature>
<evidence type="ECO:0000313" key="10">
    <source>
        <dbReference type="Proteomes" id="UP000039865"/>
    </source>
</evidence>
<comment type="subcellular location">
    <subcellularLocation>
        <location evidence="1">Endomembrane system</location>
        <topology evidence="1">Peripheral membrane protein</topology>
    </subcellularLocation>
    <subcellularLocation>
        <location evidence="5">Membrane</location>
        <location evidence="5">Coated pit</location>
    </subcellularLocation>
</comment>
<comment type="function">
    <text evidence="5">Adaptins are components of the adaptor complexes which link clathrin to receptors in coated vesicles. Clathrin-associated protein complexes are believed to interact with the cytoplasmic tails of membrane proteins, leading to their selection and concentration.</text>
</comment>
<dbReference type="InterPro" id="IPR016024">
    <property type="entry name" value="ARM-type_fold"/>
</dbReference>
<keyword evidence="10" id="KW-1185">Reference proteome</keyword>
<dbReference type="Gene3D" id="2.60.40.1230">
    <property type="match status" value="1"/>
</dbReference>
<dbReference type="InterPro" id="IPR011989">
    <property type="entry name" value="ARM-like"/>
</dbReference>
<feature type="compositionally biased region" description="Low complexity" evidence="7">
    <location>
        <begin position="683"/>
        <end position="697"/>
    </location>
</feature>
<dbReference type="OrthoDB" id="413467at2759"/>